<feature type="compositionally biased region" description="Polar residues" evidence="3">
    <location>
        <begin position="27"/>
        <end position="49"/>
    </location>
</feature>
<accession>A0AAW1NFC3</accession>
<dbReference type="PANTHER" id="PTHR12299:SF78">
    <property type="entry name" value="RGG REPEATS NUCLEAR RNA BINDING PROTEIN C"/>
    <property type="match status" value="1"/>
</dbReference>
<dbReference type="InterPro" id="IPR006861">
    <property type="entry name" value="HABP4_PAIRBP1-bd"/>
</dbReference>
<dbReference type="GO" id="GO:0005737">
    <property type="term" value="C:cytoplasm"/>
    <property type="evidence" value="ECO:0007669"/>
    <property type="project" value="UniProtKB-SubCell"/>
</dbReference>
<dbReference type="EMBL" id="JBDFQZ010000001">
    <property type="protein sequence ID" value="KAK9757748.1"/>
    <property type="molecule type" value="Genomic_DNA"/>
</dbReference>
<protein>
    <recommendedName>
        <fullName evidence="4">Hyaluronan/mRNA-binding protein domain-containing protein</fullName>
    </recommendedName>
</protein>
<keyword evidence="2" id="KW-0963">Cytoplasm</keyword>
<comment type="caution">
    <text evidence="5">The sequence shown here is derived from an EMBL/GenBank/DDBJ whole genome shotgun (WGS) entry which is preliminary data.</text>
</comment>
<feature type="compositionally biased region" description="Basic and acidic residues" evidence="3">
    <location>
        <begin position="225"/>
        <end position="236"/>
    </location>
</feature>
<evidence type="ECO:0000259" key="4">
    <source>
        <dbReference type="SMART" id="SM01233"/>
    </source>
</evidence>
<name>A0AAW1NFC3_SAPOF</name>
<dbReference type="SMART" id="SM01233">
    <property type="entry name" value="HABP4_PAI-RBP1"/>
    <property type="match status" value="1"/>
</dbReference>
<sequence>MTTINPFDLLGDNDNDDPLQLLESASAHLQKSATSTVDKKTSSQFQQQKAVKLPSKPLPPSQAVREARNDSGRGGGRGSGRGGGRGRGGYRDYSNNENAFNSSVAAGPQGDGEGGRDSERRAYGGPRPPYRGGRRGGFNNEEGRDGDRPRRTYERNSGTGRGNEFKREGSGRGNWGSQSDEVAPGTEEVAVETEKNVNAENLPTGEEAVDGNKEPQPDETEEKEPEEKEMTLEEYEKVREEKRKALLALKTEGRKVEVDKDLQSMQQLSSRRDEESVFIKLASDKDKRKDASDKEKVKKSVSINEFLKPADGERYNPGGRGRGRVGRGPRGGGGGGSGTYGGGRMANASAPIIEDQKQFPTLGGAPRA</sequence>
<feature type="compositionally biased region" description="Basic and acidic residues" evidence="3">
    <location>
        <begin position="141"/>
        <end position="154"/>
    </location>
</feature>
<feature type="compositionally biased region" description="Gly residues" evidence="3">
    <location>
        <begin position="72"/>
        <end position="87"/>
    </location>
</feature>
<organism evidence="5 6">
    <name type="scientific">Saponaria officinalis</name>
    <name type="common">Common soapwort</name>
    <name type="synonym">Lychnis saponaria</name>
    <dbReference type="NCBI Taxonomy" id="3572"/>
    <lineage>
        <taxon>Eukaryota</taxon>
        <taxon>Viridiplantae</taxon>
        <taxon>Streptophyta</taxon>
        <taxon>Embryophyta</taxon>
        <taxon>Tracheophyta</taxon>
        <taxon>Spermatophyta</taxon>
        <taxon>Magnoliopsida</taxon>
        <taxon>eudicotyledons</taxon>
        <taxon>Gunneridae</taxon>
        <taxon>Pentapetalae</taxon>
        <taxon>Caryophyllales</taxon>
        <taxon>Caryophyllaceae</taxon>
        <taxon>Caryophylleae</taxon>
        <taxon>Saponaria</taxon>
    </lineage>
</organism>
<dbReference type="Proteomes" id="UP001443914">
    <property type="component" value="Unassembled WGS sequence"/>
</dbReference>
<dbReference type="GO" id="GO:0005634">
    <property type="term" value="C:nucleus"/>
    <property type="evidence" value="ECO:0007669"/>
    <property type="project" value="TreeGrafter"/>
</dbReference>
<dbReference type="Pfam" id="PF09598">
    <property type="entry name" value="Stm1_N"/>
    <property type="match status" value="1"/>
</dbReference>
<feature type="compositionally biased region" description="Basic and acidic residues" evidence="3">
    <location>
        <begin position="251"/>
        <end position="262"/>
    </location>
</feature>
<evidence type="ECO:0000256" key="3">
    <source>
        <dbReference type="SAM" id="MobiDB-lite"/>
    </source>
</evidence>
<evidence type="ECO:0000256" key="1">
    <source>
        <dbReference type="ARBA" id="ARBA00004496"/>
    </source>
</evidence>
<reference evidence="5" key="1">
    <citation type="submission" date="2024-03" db="EMBL/GenBank/DDBJ databases">
        <title>WGS assembly of Saponaria officinalis var. Norfolk2.</title>
        <authorList>
            <person name="Jenkins J."/>
            <person name="Shu S."/>
            <person name="Grimwood J."/>
            <person name="Barry K."/>
            <person name="Goodstein D."/>
            <person name="Schmutz J."/>
            <person name="Leebens-Mack J."/>
            <person name="Osbourn A."/>
        </authorList>
    </citation>
    <scope>NUCLEOTIDE SEQUENCE [LARGE SCALE GENOMIC DNA]</scope>
    <source>
        <strain evidence="5">JIC</strain>
    </source>
</reference>
<dbReference type="Gene3D" id="6.10.140.1040">
    <property type="match status" value="1"/>
</dbReference>
<feature type="domain" description="Hyaluronan/mRNA-binding protein" evidence="4">
    <location>
        <begin position="149"/>
        <end position="257"/>
    </location>
</feature>
<feature type="region of interest" description="Disordered" evidence="3">
    <location>
        <begin position="25"/>
        <end position="236"/>
    </location>
</feature>
<keyword evidence="6" id="KW-1185">Reference proteome</keyword>
<evidence type="ECO:0000256" key="2">
    <source>
        <dbReference type="ARBA" id="ARBA00022490"/>
    </source>
</evidence>
<dbReference type="Pfam" id="PF04774">
    <property type="entry name" value="HABP4_PAI-RBP1"/>
    <property type="match status" value="1"/>
</dbReference>
<evidence type="ECO:0000313" key="6">
    <source>
        <dbReference type="Proteomes" id="UP001443914"/>
    </source>
</evidence>
<feature type="compositionally biased region" description="Polar residues" evidence="3">
    <location>
        <begin position="93"/>
        <end position="104"/>
    </location>
</feature>
<proteinExistence type="predicted"/>
<dbReference type="AlphaFoldDB" id="A0AAW1NFC3"/>
<comment type="subcellular location">
    <subcellularLocation>
        <location evidence="1">Cytoplasm</location>
    </subcellularLocation>
</comment>
<evidence type="ECO:0000313" key="5">
    <source>
        <dbReference type="EMBL" id="KAK9757748.1"/>
    </source>
</evidence>
<feature type="compositionally biased region" description="Basic and acidic residues" evidence="3">
    <location>
        <begin position="113"/>
        <end position="122"/>
    </location>
</feature>
<dbReference type="InterPro" id="IPR019084">
    <property type="entry name" value="STM1-like_N"/>
</dbReference>
<dbReference type="GO" id="GO:0003729">
    <property type="term" value="F:mRNA binding"/>
    <property type="evidence" value="ECO:0007669"/>
    <property type="project" value="TreeGrafter"/>
</dbReference>
<feature type="region of interest" description="Disordered" evidence="3">
    <location>
        <begin position="308"/>
        <end position="368"/>
    </location>
</feature>
<feature type="region of interest" description="Disordered" evidence="3">
    <location>
        <begin position="248"/>
        <end position="277"/>
    </location>
</feature>
<feature type="compositionally biased region" description="Gly residues" evidence="3">
    <location>
        <begin position="328"/>
        <end position="344"/>
    </location>
</feature>
<gene>
    <name evidence="5" type="ORF">RND81_01G183700</name>
</gene>
<dbReference type="InterPro" id="IPR039764">
    <property type="entry name" value="HABP4/SERBP1-like"/>
</dbReference>
<dbReference type="PANTHER" id="PTHR12299">
    <property type="entry name" value="HYALURONIC ACID-BINDING PROTEIN 4"/>
    <property type="match status" value="1"/>
</dbReference>